<keyword evidence="3" id="KW-1185">Reference proteome</keyword>
<gene>
    <name evidence="2" type="ORF">Cspa_c45290</name>
</gene>
<dbReference type="EMBL" id="CP004121">
    <property type="protein sequence ID" value="AGF58282.1"/>
    <property type="molecule type" value="Genomic_DNA"/>
</dbReference>
<dbReference type="PANTHER" id="PTHR41786">
    <property type="entry name" value="MOTILITY ACCESSORY FACTOR MAF"/>
    <property type="match status" value="1"/>
</dbReference>
<evidence type="ECO:0000313" key="2">
    <source>
        <dbReference type="EMBL" id="AGF58282.1"/>
    </source>
</evidence>
<dbReference type="Proteomes" id="UP000011728">
    <property type="component" value="Chromosome"/>
</dbReference>
<accession>M1N4C4</accession>
<organism evidence="2 3">
    <name type="scientific">Clostridium saccharoperbutylacetonicum N1-4(HMT)</name>
    <dbReference type="NCBI Taxonomy" id="931276"/>
    <lineage>
        <taxon>Bacteria</taxon>
        <taxon>Bacillati</taxon>
        <taxon>Bacillota</taxon>
        <taxon>Clostridia</taxon>
        <taxon>Eubacteriales</taxon>
        <taxon>Clostridiaceae</taxon>
        <taxon>Clostridium</taxon>
    </lineage>
</organism>
<name>M1N4C4_9CLOT</name>
<feature type="domain" description="6-hydroxymethylpterin diphosphokinase MptE-like" evidence="1">
    <location>
        <begin position="165"/>
        <end position="322"/>
    </location>
</feature>
<proteinExistence type="predicted"/>
<dbReference type="eggNOG" id="COG2604">
    <property type="taxonomic scope" value="Bacteria"/>
</dbReference>
<dbReference type="PATRIC" id="fig|931276.5.peg.4565"/>
<dbReference type="KEGG" id="csr:Cspa_c45290"/>
<protein>
    <recommendedName>
        <fullName evidence="1">6-hydroxymethylpterin diphosphokinase MptE-like domain-containing protein</fullName>
    </recommendedName>
</protein>
<dbReference type="AlphaFoldDB" id="M1N4C4"/>
<dbReference type="HOGENOM" id="CLU_026503_0_1_9"/>
<reference evidence="2 3" key="1">
    <citation type="submission" date="2013-02" db="EMBL/GenBank/DDBJ databases">
        <title>Genome sequence of Clostridium saccharoperbutylacetonicum N1-4(HMT).</title>
        <authorList>
            <person name="Poehlein A."/>
            <person name="Daniel R."/>
        </authorList>
    </citation>
    <scope>NUCLEOTIDE SEQUENCE [LARGE SCALE GENOMIC DNA]</scope>
    <source>
        <strain evidence="3">N1-4(HMT)</strain>
    </source>
</reference>
<evidence type="ECO:0000313" key="3">
    <source>
        <dbReference type="Proteomes" id="UP000011728"/>
    </source>
</evidence>
<dbReference type="InterPro" id="IPR002826">
    <property type="entry name" value="MptE-like"/>
</dbReference>
<dbReference type="InterPro" id="IPR029063">
    <property type="entry name" value="SAM-dependent_MTases_sf"/>
</dbReference>
<dbReference type="SUPFAM" id="SSF53335">
    <property type="entry name" value="S-adenosyl-L-methionine-dependent methyltransferases"/>
    <property type="match status" value="1"/>
</dbReference>
<dbReference type="Gene3D" id="3.40.50.150">
    <property type="entry name" value="Vaccinia Virus protein VP39"/>
    <property type="match status" value="1"/>
</dbReference>
<sequence length="409" mass="46643">MMNIEKSKSGLVTAKFNNKYIHSKYDPIKESKQFIQQNMELIKDKANILLYGIGLGYHISEIINNMNNEATLYVFDLNDELVEYAEEFNPKIFQCNNVKIVNSKFEDFYNYFSEAVDLTGDLIVHRASLETIKEKNEKFYNLIFDYCEVKKSMKDESLNKLLDDNFKENMNHNYPAIDELINELKSNKTYIVTAAGPSLDLELCLVKEHREKFNIISVGSSLKSLMSNGIKPDAIVILDGKEVVRMQLAGYENEDIPLCFSSSASRWAVNSYNGPKFIFNTGKENEISIKTRGTVAVSAIDIAIKCNAKEIIFLGQDLAFIDGKSHTETFEKVYGFKDNVKNDHKNKEVRGVNGSMLPTTQGYMMFKNKIESLIFENEEIKFINCSMGAQIKGTIHMSFKDYISKKVGD</sequence>
<dbReference type="Pfam" id="PF01973">
    <property type="entry name" value="MptE-like"/>
    <property type="match status" value="1"/>
</dbReference>
<dbReference type="PANTHER" id="PTHR41786:SF1">
    <property type="entry name" value="6-HYDROXYMETHYLPTERIN DIPHOSPHOKINASE MPTE-LIKE DOMAIN-CONTAINING PROTEIN"/>
    <property type="match status" value="1"/>
</dbReference>
<dbReference type="STRING" id="36745.CLSAP_42940"/>
<dbReference type="RefSeq" id="WP_015394593.1">
    <property type="nucleotide sequence ID" value="NC_020291.1"/>
</dbReference>
<evidence type="ECO:0000259" key="1">
    <source>
        <dbReference type="Pfam" id="PF01973"/>
    </source>
</evidence>
<dbReference type="OrthoDB" id="5291305at2"/>